<gene>
    <name evidence="2" type="ORF">LX16_4472</name>
</gene>
<dbReference type="NCBIfam" id="NF004846">
    <property type="entry name" value="PRK06197.1"/>
    <property type="match status" value="1"/>
</dbReference>
<evidence type="ECO:0000256" key="1">
    <source>
        <dbReference type="ARBA" id="ARBA00023002"/>
    </source>
</evidence>
<dbReference type="OrthoDB" id="4577644at2"/>
<dbReference type="PANTHER" id="PTHR43157">
    <property type="entry name" value="PHOSPHATIDYLINOSITOL-GLYCAN BIOSYNTHESIS CLASS F PROTEIN-RELATED"/>
    <property type="match status" value="1"/>
</dbReference>
<sequence length="308" mass="32789">MPAGFRWTAADIPDQSGRVAVVTGANTGIGYETAAALLRRGATVVFACRDVARAADAIARVGEHPGTAEITVVDLADLASVRTAATELTRRHPRIDLLVNNAGVMWTPRTRTVDGFELQFGTNHLGHFALTGLLLETLRTHAEARIVTVSSLAHHTGRIDWDDPHRERRYTRTGAYAQAKLANLLFAFELQRRLAESGSAAISLAAHPGLTVSELGRHVGRPWRPLLRAFSALTNQPTAAGALPVLRAATDPTARGGWYFGPGGPGQARGAPVRVSASPRAADLAAAARLWEESERSTGVHHSFGAAT</sequence>
<dbReference type="SUPFAM" id="SSF51735">
    <property type="entry name" value="NAD(P)-binding Rossmann-fold domains"/>
    <property type="match status" value="1"/>
</dbReference>
<name>A0A562URL2_9ACTN</name>
<proteinExistence type="predicted"/>
<protein>
    <submittedName>
        <fullName evidence="2">NAD(P)-dependent dehydrogenase (Short-subunit alcohol dehydrogenase family)</fullName>
    </submittedName>
</protein>
<evidence type="ECO:0000313" key="3">
    <source>
        <dbReference type="Proteomes" id="UP000321617"/>
    </source>
</evidence>
<evidence type="ECO:0000313" key="2">
    <source>
        <dbReference type="EMBL" id="TWJ08247.1"/>
    </source>
</evidence>
<keyword evidence="1" id="KW-0560">Oxidoreductase</keyword>
<keyword evidence="3" id="KW-1185">Reference proteome</keyword>
<dbReference type="GO" id="GO:0016491">
    <property type="term" value="F:oxidoreductase activity"/>
    <property type="evidence" value="ECO:0007669"/>
    <property type="project" value="UniProtKB-KW"/>
</dbReference>
<dbReference type="Gene3D" id="3.40.50.720">
    <property type="entry name" value="NAD(P)-binding Rossmann-like Domain"/>
    <property type="match status" value="1"/>
</dbReference>
<dbReference type="Pfam" id="PF00106">
    <property type="entry name" value="adh_short"/>
    <property type="match status" value="1"/>
</dbReference>
<organism evidence="2 3">
    <name type="scientific">Stackebrandtia albiflava</name>
    <dbReference type="NCBI Taxonomy" id="406432"/>
    <lineage>
        <taxon>Bacteria</taxon>
        <taxon>Bacillati</taxon>
        <taxon>Actinomycetota</taxon>
        <taxon>Actinomycetes</taxon>
        <taxon>Glycomycetales</taxon>
        <taxon>Glycomycetaceae</taxon>
        <taxon>Stackebrandtia</taxon>
    </lineage>
</organism>
<accession>A0A562URL2</accession>
<dbReference type="InterPro" id="IPR002347">
    <property type="entry name" value="SDR_fam"/>
</dbReference>
<reference evidence="2 3" key="1">
    <citation type="journal article" date="2013" name="Stand. Genomic Sci.">
        <title>Genomic Encyclopedia of Type Strains, Phase I: The one thousand microbial genomes (KMG-I) project.</title>
        <authorList>
            <person name="Kyrpides N.C."/>
            <person name="Woyke T."/>
            <person name="Eisen J.A."/>
            <person name="Garrity G."/>
            <person name="Lilburn T.G."/>
            <person name="Beck B.J."/>
            <person name="Whitman W.B."/>
            <person name="Hugenholtz P."/>
            <person name="Klenk H.P."/>
        </authorList>
    </citation>
    <scope>NUCLEOTIDE SEQUENCE [LARGE SCALE GENOMIC DNA]</scope>
    <source>
        <strain evidence="2 3">DSM 45044</strain>
    </source>
</reference>
<dbReference type="CDD" id="cd05327">
    <property type="entry name" value="retinol-DH_like_SDR_c_like"/>
    <property type="match status" value="1"/>
</dbReference>
<comment type="caution">
    <text evidence="2">The sequence shown here is derived from an EMBL/GenBank/DDBJ whole genome shotgun (WGS) entry which is preliminary data.</text>
</comment>
<dbReference type="RefSeq" id="WP_147142626.1">
    <property type="nucleotide sequence ID" value="NZ_BAABIJ010000004.1"/>
</dbReference>
<dbReference type="EMBL" id="VLLL01000008">
    <property type="protein sequence ID" value="TWJ08247.1"/>
    <property type="molecule type" value="Genomic_DNA"/>
</dbReference>
<dbReference type="InterPro" id="IPR036291">
    <property type="entry name" value="NAD(P)-bd_dom_sf"/>
</dbReference>
<dbReference type="Proteomes" id="UP000321617">
    <property type="component" value="Unassembled WGS sequence"/>
</dbReference>
<dbReference type="PRINTS" id="PR00081">
    <property type="entry name" value="GDHRDH"/>
</dbReference>
<dbReference type="AlphaFoldDB" id="A0A562URL2"/>
<dbReference type="PANTHER" id="PTHR43157:SF31">
    <property type="entry name" value="PHOSPHATIDYLINOSITOL-GLYCAN BIOSYNTHESIS CLASS F PROTEIN"/>
    <property type="match status" value="1"/>
</dbReference>